<dbReference type="SUPFAM" id="SSF52980">
    <property type="entry name" value="Restriction endonuclease-like"/>
    <property type="match status" value="1"/>
</dbReference>
<dbReference type="CDD" id="cd06260">
    <property type="entry name" value="DUF820-like"/>
    <property type="match status" value="1"/>
</dbReference>
<evidence type="ECO:0000313" key="2">
    <source>
        <dbReference type="EMBL" id="VAW35123.1"/>
    </source>
</evidence>
<reference evidence="2" key="1">
    <citation type="submission" date="2018-06" db="EMBL/GenBank/DDBJ databases">
        <authorList>
            <person name="Zhirakovskaya E."/>
        </authorList>
    </citation>
    <scope>NUCLEOTIDE SEQUENCE</scope>
</reference>
<gene>
    <name evidence="2" type="ORF">MNBD_CHLOROFLEXI01-2363</name>
</gene>
<organism evidence="2">
    <name type="scientific">hydrothermal vent metagenome</name>
    <dbReference type="NCBI Taxonomy" id="652676"/>
    <lineage>
        <taxon>unclassified sequences</taxon>
        <taxon>metagenomes</taxon>
        <taxon>ecological metagenomes</taxon>
    </lineage>
</organism>
<accession>A0A3B0V3Z7</accession>
<feature type="domain" description="Putative restriction endonuclease" evidence="1">
    <location>
        <begin position="44"/>
        <end position="203"/>
    </location>
</feature>
<evidence type="ECO:0000259" key="1">
    <source>
        <dbReference type="Pfam" id="PF05685"/>
    </source>
</evidence>
<dbReference type="PANTHER" id="PTHR34107">
    <property type="entry name" value="SLL0198 PROTEIN-RELATED"/>
    <property type="match status" value="1"/>
</dbReference>
<protein>
    <recommendedName>
        <fullName evidence="1">Putative restriction endonuclease domain-containing protein</fullName>
    </recommendedName>
</protein>
<dbReference type="Gene3D" id="3.90.1570.10">
    <property type="entry name" value="tt1808, chain A"/>
    <property type="match status" value="1"/>
</dbReference>
<sequence>MTLQAEQNMVQKLLDSPRLSLYANQIQAVLNDERARRHAFYNQINEGDKAEFINGKIIFHSPVKLRHNAVMRRLLILITSYVQGLDLGFVGFEKIMVSLTRNDYEPDICFFNKETSEQFSPDQMRFPAPDFVVEVLSDSTAKHDRGVKFDDYAAHGIKEYWIIDPVSEMVEQYQLQNDSYALIIKAKTGQLISLSVPGFVIPIRAIFDEAENRSALQQILAE</sequence>
<dbReference type="Pfam" id="PF05685">
    <property type="entry name" value="Uma2"/>
    <property type="match status" value="1"/>
</dbReference>
<name>A0A3B0V3Z7_9ZZZZ</name>
<dbReference type="InterPro" id="IPR012296">
    <property type="entry name" value="Nuclease_put_TT1808"/>
</dbReference>
<dbReference type="InterPro" id="IPR011335">
    <property type="entry name" value="Restrct_endonuc-II-like"/>
</dbReference>
<dbReference type="AlphaFoldDB" id="A0A3B0V3Z7"/>
<dbReference type="PANTHER" id="PTHR34107:SF4">
    <property type="entry name" value="SLL1222 PROTEIN"/>
    <property type="match status" value="1"/>
</dbReference>
<proteinExistence type="predicted"/>
<dbReference type="InterPro" id="IPR008538">
    <property type="entry name" value="Uma2"/>
</dbReference>
<dbReference type="EMBL" id="UOEU01000574">
    <property type="protein sequence ID" value="VAW35123.1"/>
    <property type="molecule type" value="Genomic_DNA"/>
</dbReference>